<gene>
    <name evidence="1" type="ORF">LPLAT_LOCUS6245</name>
</gene>
<proteinExistence type="predicted"/>
<protein>
    <submittedName>
        <fullName evidence="1">Uncharacterized protein</fullName>
    </submittedName>
</protein>
<dbReference type="AlphaFoldDB" id="A0AAV2NJ18"/>
<reference evidence="1" key="1">
    <citation type="submission" date="2024-04" db="EMBL/GenBank/DDBJ databases">
        <authorList>
            <consortium name="Molecular Ecology Group"/>
        </authorList>
    </citation>
    <scope>NUCLEOTIDE SEQUENCE</scope>
</reference>
<dbReference type="EMBL" id="OZ034825">
    <property type="protein sequence ID" value="CAL1680173.1"/>
    <property type="molecule type" value="Genomic_DNA"/>
</dbReference>
<evidence type="ECO:0000313" key="1">
    <source>
        <dbReference type="EMBL" id="CAL1680173.1"/>
    </source>
</evidence>
<organism evidence="1 2">
    <name type="scientific">Lasius platythorax</name>
    <dbReference type="NCBI Taxonomy" id="488582"/>
    <lineage>
        <taxon>Eukaryota</taxon>
        <taxon>Metazoa</taxon>
        <taxon>Ecdysozoa</taxon>
        <taxon>Arthropoda</taxon>
        <taxon>Hexapoda</taxon>
        <taxon>Insecta</taxon>
        <taxon>Pterygota</taxon>
        <taxon>Neoptera</taxon>
        <taxon>Endopterygota</taxon>
        <taxon>Hymenoptera</taxon>
        <taxon>Apocrita</taxon>
        <taxon>Aculeata</taxon>
        <taxon>Formicoidea</taxon>
        <taxon>Formicidae</taxon>
        <taxon>Formicinae</taxon>
        <taxon>Lasius</taxon>
        <taxon>Lasius</taxon>
    </lineage>
</organism>
<keyword evidence="2" id="KW-1185">Reference proteome</keyword>
<name>A0AAV2NJ18_9HYME</name>
<sequence length="109" mass="12528">MCDTVAVPGNLVIMELSSGESITYAINYVELEKKKECSSPWVNAETHGREPLEATDESNMVDEIRDSWANWYRPSSTFRVSIYTRRPIVRTASYALILKTYRSFNLTKK</sequence>
<evidence type="ECO:0000313" key="2">
    <source>
        <dbReference type="Proteomes" id="UP001497644"/>
    </source>
</evidence>
<accession>A0AAV2NJ18</accession>
<dbReference type="Proteomes" id="UP001497644">
    <property type="component" value="Chromosome 2"/>
</dbReference>